<keyword evidence="2" id="KW-1185">Reference proteome</keyword>
<dbReference type="Proteomes" id="UP000324222">
    <property type="component" value="Unassembled WGS sequence"/>
</dbReference>
<accession>A0A5B7IYC8</accession>
<evidence type="ECO:0000313" key="1">
    <source>
        <dbReference type="EMBL" id="MPC89520.1"/>
    </source>
</evidence>
<sequence>MAAGAGACWGRGWAGRGWDMFVNIPARKC</sequence>
<evidence type="ECO:0000313" key="2">
    <source>
        <dbReference type="Proteomes" id="UP000324222"/>
    </source>
</evidence>
<comment type="caution">
    <text evidence="1">The sequence shown here is derived from an EMBL/GenBank/DDBJ whole genome shotgun (WGS) entry which is preliminary data.</text>
</comment>
<reference evidence="1 2" key="1">
    <citation type="submission" date="2019-05" db="EMBL/GenBank/DDBJ databases">
        <title>Another draft genome of Portunus trituberculatus and its Hox gene families provides insights of decapod evolution.</title>
        <authorList>
            <person name="Jeong J.-H."/>
            <person name="Song I."/>
            <person name="Kim S."/>
            <person name="Choi T."/>
            <person name="Kim D."/>
            <person name="Ryu S."/>
            <person name="Kim W."/>
        </authorList>
    </citation>
    <scope>NUCLEOTIDE SEQUENCE [LARGE SCALE GENOMIC DNA]</scope>
    <source>
        <tissue evidence="1">Muscle</tissue>
    </source>
</reference>
<dbReference type="AlphaFoldDB" id="A0A5B7IYC8"/>
<organism evidence="1 2">
    <name type="scientific">Portunus trituberculatus</name>
    <name type="common">Swimming crab</name>
    <name type="synonym">Neptunus trituberculatus</name>
    <dbReference type="NCBI Taxonomy" id="210409"/>
    <lineage>
        <taxon>Eukaryota</taxon>
        <taxon>Metazoa</taxon>
        <taxon>Ecdysozoa</taxon>
        <taxon>Arthropoda</taxon>
        <taxon>Crustacea</taxon>
        <taxon>Multicrustacea</taxon>
        <taxon>Malacostraca</taxon>
        <taxon>Eumalacostraca</taxon>
        <taxon>Eucarida</taxon>
        <taxon>Decapoda</taxon>
        <taxon>Pleocyemata</taxon>
        <taxon>Brachyura</taxon>
        <taxon>Eubrachyura</taxon>
        <taxon>Portunoidea</taxon>
        <taxon>Portunidae</taxon>
        <taxon>Portuninae</taxon>
        <taxon>Portunus</taxon>
    </lineage>
</organism>
<proteinExistence type="predicted"/>
<dbReference type="EMBL" id="VSRR010081286">
    <property type="protein sequence ID" value="MPC89520.1"/>
    <property type="molecule type" value="Genomic_DNA"/>
</dbReference>
<name>A0A5B7IYC8_PORTR</name>
<protein>
    <submittedName>
        <fullName evidence="1">Uncharacterized protein</fullName>
    </submittedName>
</protein>
<gene>
    <name evidence="1" type="ORF">E2C01_084471</name>
</gene>